<feature type="domain" description="M23ase beta-sheet core" evidence="3">
    <location>
        <begin position="280"/>
        <end position="374"/>
    </location>
</feature>
<dbReference type="InterPro" id="IPR057309">
    <property type="entry name" value="PcsB_CC"/>
</dbReference>
<sequence>MNDSGFRRKIALLLTGVFAVTALWTGVAGGASLEQTLQDTRNKLKQKQQEINNSKKEVRSYASQVETLNDSIYAREKQIDQLNGNLRAAQTGLRQAEDNLKEAREKLEESKEVLNQRVRGMYLAGNVSYLEILLDSNDFGDFVNRLDLLKRVVNRDAGIVKKVNEEKKRVEEEKNRYEKSMQLISSLIVQQQKAKDELEAKQAEKRQLLGQAKNDLDRFEQEADALEAKEQAIIREIVNREQKNTPAKGTGAFTWPVPGHTGISSPFGSRMHPILKYVRKHEGIDIPAPNGTKVVAAQNGTVINVGTMSGYGKVIIIDHGAGLTTLYAHLMSQSVSKGQEVVKGQAIGKVDTTGMSTGPHLHFGVYKSGTAVNPTGYL</sequence>
<keyword evidence="1" id="KW-0732">Signal</keyword>
<accession>A0A2L2XH39</accession>
<proteinExistence type="predicted"/>
<dbReference type="EMBL" id="BFAV01000172">
    <property type="protein sequence ID" value="GBF35548.1"/>
    <property type="molecule type" value="Genomic_DNA"/>
</dbReference>
<dbReference type="Proteomes" id="UP000239549">
    <property type="component" value="Unassembled WGS sequence"/>
</dbReference>
<evidence type="ECO:0000259" key="4">
    <source>
        <dbReference type="Pfam" id="PF24568"/>
    </source>
</evidence>
<dbReference type="CDD" id="cd12797">
    <property type="entry name" value="M23_peptidase"/>
    <property type="match status" value="1"/>
</dbReference>
<dbReference type="Pfam" id="PF01551">
    <property type="entry name" value="Peptidase_M23"/>
    <property type="match status" value="1"/>
</dbReference>
<dbReference type="Pfam" id="PF24568">
    <property type="entry name" value="CC_PcsB"/>
    <property type="match status" value="1"/>
</dbReference>
<comment type="caution">
    <text evidence="5">The sequence shown here is derived from an EMBL/GenBank/DDBJ whole genome shotgun (WGS) entry which is preliminary data.</text>
</comment>
<keyword evidence="2" id="KW-0175">Coiled coil</keyword>
<dbReference type="InterPro" id="IPR050570">
    <property type="entry name" value="Cell_wall_metabolism_enzyme"/>
</dbReference>
<dbReference type="Gene3D" id="6.10.250.3150">
    <property type="match status" value="1"/>
</dbReference>
<dbReference type="Gene3D" id="2.70.70.10">
    <property type="entry name" value="Glucose Permease (Domain IIA)"/>
    <property type="match status" value="1"/>
</dbReference>
<dbReference type="InterPro" id="IPR011055">
    <property type="entry name" value="Dup_hybrid_motif"/>
</dbReference>
<dbReference type="OrthoDB" id="9814460at2"/>
<evidence type="ECO:0000313" key="6">
    <source>
        <dbReference type="Proteomes" id="UP000239549"/>
    </source>
</evidence>
<gene>
    <name evidence="5" type="ORF">DCCM_4677</name>
</gene>
<evidence type="ECO:0000256" key="1">
    <source>
        <dbReference type="ARBA" id="ARBA00022729"/>
    </source>
</evidence>
<dbReference type="InterPro" id="IPR016047">
    <property type="entry name" value="M23ase_b-sheet_dom"/>
</dbReference>
<dbReference type="PANTHER" id="PTHR21666">
    <property type="entry name" value="PEPTIDASE-RELATED"/>
    <property type="match status" value="1"/>
</dbReference>
<feature type="coiled-coil region" evidence="2">
    <location>
        <begin position="30"/>
        <end position="117"/>
    </location>
</feature>
<evidence type="ECO:0000256" key="2">
    <source>
        <dbReference type="SAM" id="Coils"/>
    </source>
</evidence>
<dbReference type="RefSeq" id="WP_104373608.1">
    <property type="nucleotide sequence ID" value="NZ_BFAV01000172.1"/>
</dbReference>
<reference evidence="6" key="1">
    <citation type="submission" date="2018-02" db="EMBL/GenBank/DDBJ databases">
        <title>Genome sequence of Desulfocucumis palustris strain NAW-5.</title>
        <authorList>
            <person name="Watanabe M."/>
            <person name="Kojima H."/>
            <person name="Fukui M."/>
        </authorList>
    </citation>
    <scope>NUCLEOTIDE SEQUENCE [LARGE SCALE GENOMIC DNA]</scope>
    <source>
        <strain evidence="6">NAW-5</strain>
    </source>
</reference>
<name>A0A2L2XH39_9FIRM</name>
<dbReference type="GO" id="GO:0004222">
    <property type="term" value="F:metalloendopeptidase activity"/>
    <property type="evidence" value="ECO:0007669"/>
    <property type="project" value="TreeGrafter"/>
</dbReference>
<evidence type="ECO:0000313" key="5">
    <source>
        <dbReference type="EMBL" id="GBF35548.1"/>
    </source>
</evidence>
<keyword evidence="6" id="KW-1185">Reference proteome</keyword>
<dbReference type="AlphaFoldDB" id="A0A2L2XH39"/>
<protein>
    <submittedName>
        <fullName evidence="5">Membrane proteins related to metalloendopeptidases</fullName>
    </submittedName>
</protein>
<evidence type="ECO:0000259" key="3">
    <source>
        <dbReference type="Pfam" id="PF01551"/>
    </source>
</evidence>
<organism evidence="5 6">
    <name type="scientific">Desulfocucumis palustris</name>
    <dbReference type="NCBI Taxonomy" id="1898651"/>
    <lineage>
        <taxon>Bacteria</taxon>
        <taxon>Bacillati</taxon>
        <taxon>Bacillota</taxon>
        <taxon>Clostridia</taxon>
        <taxon>Eubacteriales</taxon>
        <taxon>Desulfocucumaceae</taxon>
        <taxon>Desulfocucumis</taxon>
    </lineage>
</organism>
<feature type="coiled-coil region" evidence="2">
    <location>
        <begin position="160"/>
        <end position="236"/>
    </location>
</feature>
<feature type="domain" description="Peptidoglycan hydrolase PcsB coiled-coil" evidence="4">
    <location>
        <begin position="101"/>
        <end position="172"/>
    </location>
</feature>
<dbReference type="SUPFAM" id="SSF51261">
    <property type="entry name" value="Duplicated hybrid motif"/>
    <property type="match status" value="1"/>
</dbReference>
<dbReference type="PANTHER" id="PTHR21666:SF270">
    <property type="entry name" value="MUREIN HYDROLASE ACTIVATOR ENVC"/>
    <property type="match status" value="1"/>
</dbReference>